<dbReference type="InterPro" id="IPR029787">
    <property type="entry name" value="Nucleotide_cyclase"/>
</dbReference>
<dbReference type="RefSeq" id="WP_074853288.1">
    <property type="nucleotide sequence ID" value="NZ_FNLM01000034.1"/>
</dbReference>
<dbReference type="InterPro" id="IPR001054">
    <property type="entry name" value="A/G_cyclase"/>
</dbReference>
<evidence type="ECO:0000313" key="5">
    <source>
        <dbReference type="Proteomes" id="UP000183180"/>
    </source>
</evidence>
<feature type="region of interest" description="Disordered" evidence="2">
    <location>
        <begin position="1"/>
        <end position="26"/>
    </location>
</feature>
<dbReference type="STRING" id="158898.SAMN04488548_1344095"/>
<dbReference type="PANTHER" id="PTHR43081:SF19">
    <property type="entry name" value="PH-SENSITIVE ADENYLATE CYCLASE RV1264"/>
    <property type="match status" value="1"/>
</dbReference>
<feature type="domain" description="Guanylate cyclase" evidence="3">
    <location>
        <begin position="156"/>
        <end position="264"/>
    </location>
</feature>
<dbReference type="PANTHER" id="PTHR43081">
    <property type="entry name" value="ADENYLATE CYCLASE, TERMINAL-DIFFERENTIATION SPECIFIC-RELATED"/>
    <property type="match status" value="1"/>
</dbReference>
<dbReference type="Pfam" id="PF00211">
    <property type="entry name" value="Guanylate_cyc"/>
    <property type="match status" value="1"/>
</dbReference>
<evidence type="ECO:0000259" key="3">
    <source>
        <dbReference type="PROSITE" id="PS50125"/>
    </source>
</evidence>
<evidence type="ECO:0000256" key="1">
    <source>
        <dbReference type="ARBA" id="ARBA00005381"/>
    </source>
</evidence>
<dbReference type="GO" id="GO:0004016">
    <property type="term" value="F:adenylate cyclase activity"/>
    <property type="evidence" value="ECO:0007669"/>
    <property type="project" value="UniProtKB-ARBA"/>
</dbReference>
<dbReference type="Gene3D" id="3.30.70.1230">
    <property type="entry name" value="Nucleotide cyclase"/>
    <property type="match status" value="1"/>
</dbReference>
<evidence type="ECO:0000256" key="2">
    <source>
        <dbReference type="SAM" id="MobiDB-lite"/>
    </source>
</evidence>
<dbReference type="SUPFAM" id="SSF55073">
    <property type="entry name" value="Nucleotide cyclase"/>
    <property type="match status" value="1"/>
</dbReference>
<gene>
    <name evidence="4" type="ORF">SAMN04488548_1344095</name>
</gene>
<dbReference type="PROSITE" id="PS50125">
    <property type="entry name" value="GUANYLATE_CYCLASE_2"/>
    <property type="match status" value="1"/>
</dbReference>
<name>A0A1H2KZC7_9ACTN</name>
<protein>
    <submittedName>
        <fullName evidence="4">Adenylate cyclase</fullName>
    </submittedName>
</protein>
<evidence type="ECO:0000313" key="4">
    <source>
        <dbReference type="EMBL" id="SDU74083.1"/>
    </source>
</evidence>
<proteinExistence type="inferred from homology"/>
<dbReference type="OrthoDB" id="310836at2"/>
<reference evidence="4 5" key="1">
    <citation type="submission" date="2016-10" db="EMBL/GenBank/DDBJ databases">
        <authorList>
            <person name="de Groot N.N."/>
        </authorList>
    </citation>
    <scope>NUCLEOTIDE SEQUENCE [LARGE SCALE GENOMIC DNA]</scope>
    <source>
        <strain evidence="4 5">DSM 44215</strain>
    </source>
</reference>
<organism evidence="4 5">
    <name type="scientific">Gordonia westfalica</name>
    <dbReference type="NCBI Taxonomy" id="158898"/>
    <lineage>
        <taxon>Bacteria</taxon>
        <taxon>Bacillati</taxon>
        <taxon>Actinomycetota</taxon>
        <taxon>Actinomycetes</taxon>
        <taxon>Mycobacteriales</taxon>
        <taxon>Gordoniaceae</taxon>
        <taxon>Gordonia</taxon>
    </lineage>
</organism>
<comment type="similarity">
    <text evidence="1">Belongs to the adenylyl cyclase class-3 family.</text>
</comment>
<dbReference type="SMART" id="SM00044">
    <property type="entry name" value="CYCc"/>
    <property type="match status" value="1"/>
</dbReference>
<dbReference type="GO" id="GO:0035556">
    <property type="term" value="P:intracellular signal transduction"/>
    <property type="evidence" value="ECO:0007669"/>
    <property type="project" value="InterPro"/>
</dbReference>
<dbReference type="AlphaFoldDB" id="A0A1H2KZC7"/>
<sequence>MPEDPPSRTDSRERPDNADANTPRYTRDELIAELGIESDFAEKAWNAFGFVRRSADDKVATESDVAALRMFAASSGAMPESTQIAMARAIGQTMSRLADWQADQLREIADDPDIPWTLEQMSAALGQVQQLIWRRHMALALERHADHSADEQFDLIVGFADIVGYTSLSRRIDLDDLESLLGSFEDDTFDVVVDHGGRVVKTLGDAVMFTFDDAHAAAAAAIRIHELSENDHLPPLRVGLARGPVLTRLGDVFGEPVNIASRLAGSARPGTTLIDDTIADEISADDRFYLKSMPSLRVRGYKHLKARVLEAHRDGPLSD</sequence>
<dbReference type="GO" id="GO:0006171">
    <property type="term" value="P:cAMP biosynthetic process"/>
    <property type="evidence" value="ECO:0007669"/>
    <property type="project" value="TreeGrafter"/>
</dbReference>
<feature type="compositionally biased region" description="Basic and acidic residues" evidence="2">
    <location>
        <begin position="1"/>
        <end position="17"/>
    </location>
</feature>
<dbReference type="Proteomes" id="UP000183180">
    <property type="component" value="Unassembled WGS sequence"/>
</dbReference>
<accession>A0A1H2KZC7</accession>
<dbReference type="InterPro" id="IPR050697">
    <property type="entry name" value="Adenylyl/Guanylyl_Cyclase_3/4"/>
</dbReference>
<dbReference type="EMBL" id="FNLM01000034">
    <property type="protein sequence ID" value="SDU74083.1"/>
    <property type="molecule type" value="Genomic_DNA"/>
</dbReference>
<dbReference type="CDD" id="cd07302">
    <property type="entry name" value="CHD"/>
    <property type="match status" value="1"/>
</dbReference>